<gene>
    <name evidence="1" type="ORF">ACFO5I_03915</name>
</gene>
<protein>
    <submittedName>
        <fullName evidence="1">PIN domain-containing protein</fullName>
    </submittedName>
</protein>
<dbReference type="Proteomes" id="UP001595969">
    <property type="component" value="Unassembled WGS sequence"/>
</dbReference>
<dbReference type="EMBL" id="JBHSGS010000018">
    <property type="protein sequence ID" value="MFC4718888.1"/>
    <property type="molecule type" value="Genomic_DNA"/>
</dbReference>
<accession>A0ABV9MWB1</accession>
<dbReference type="SUPFAM" id="SSF88723">
    <property type="entry name" value="PIN domain-like"/>
    <property type="match status" value="1"/>
</dbReference>
<dbReference type="RefSeq" id="WP_204654851.1">
    <property type="nucleotide sequence ID" value="NZ_JAFBFD010000041.1"/>
</dbReference>
<name>A0ABV9MWB1_9ENTE</name>
<proteinExistence type="predicted"/>
<organism evidence="1 2">
    <name type="scientific">Enterococcus lemanii</name>
    <dbReference type="NCBI Taxonomy" id="1159752"/>
    <lineage>
        <taxon>Bacteria</taxon>
        <taxon>Bacillati</taxon>
        <taxon>Bacillota</taxon>
        <taxon>Bacilli</taxon>
        <taxon>Lactobacillales</taxon>
        <taxon>Enterococcaceae</taxon>
        <taxon>Enterococcus</taxon>
    </lineage>
</organism>
<keyword evidence="2" id="KW-1185">Reference proteome</keyword>
<reference evidence="2" key="1">
    <citation type="journal article" date="2019" name="Int. J. Syst. Evol. Microbiol.">
        <title>The Global Catalogue of Microorganisms (GCM) 10K type strain sequencing project: providing services to taxonomists for standard genome sequencing and annotation.</title>
        <authorList>
            <consortium name="The Broad Institute Genomics Platform"/>
            <consortium name="The Broad Institute Genome Sequencing Center for Infectious Disease"/>
            <person name="Wu L."/>
            <person name="Ma J."/>
        </authorList>
    </citation>
    <scope>NUCLEOTIDE SEQUENCE [LARGE SCALE GENOMIC DNA]</scope>
    <source>
        <strain evidence="2">CGMCC 1.19032</strain>
    </source>
</reference>
<comment type="caution">
    <text evidence="1">The sequence shown here is derived from an EMBL/GenBank/DDBJ whole genome shotgun (WGS) entry which is preliminary data.</text>
</comment>
<evidence type="ECO:0000313" key="1">
    <source>
        <dbReference type="EMBL" id="MFC4718888.1"/>
    </source>
</evidence>
<evidence type="ECO:0000313" key="2">
    <source>
        <dbReference type="Proteomes" id="UP001595969"/>
    </source>
</evidence>
<sequence length="205" mass="24426">MSEGLKTFIDANILFYMNDFRKYAVDEWLEQLYDTIYIHKEVLEELKLENVKKFYQDKLENSRKWELFNPEDEDCLTEDQYDIYMEIFNQIRIQFKEFQEEREEKNTTDSGDIAILAGCQLLEIPLITSQDSDFEKVIDKYDLKISHGIEELPDESIKVHDILKLGNQLIERNICTRSQYKKFCKASIGVEIFSKIEKYLVDNNS</sequence>
<dbReference type="InterPro" id="IPR029060">
    <property type="entry name" value="PIN-like_dom_sf"/>
</dbReference>